<evidence type="ECO:0000313" key="1">
    <source>
        <dbReference type="EMBL" id="WOH15804.1"/>
    </source>
</evidence>
<evidence type="ECO:0000313" key="2">
    <source>
        <dbReference type="Proteomes" id="UP000077755"/>
    </source>
</evidence>
<accession>A0A175YHK3</accession>
<keyword evidence="2" id="KW-1185">Reference proteome</keyword>
<protein>
    <submittedName>
        <fullName evidence="1">Uncharacterized protein</fullName>
    </submittedName>
</protein>
<name>A0A175YHK3_DAUCS</name>
<dbReference type="KEGG" id="dcr:108200277"/>
<dbReference type="CDD" id="cd20405">
    <property type="entry name" value="Tudor_Agenet_AtDUF_rpt1_3"/>
    <property type="match status" value="1"/>
</dbReference>
<dbReference type="PANTHER" id="PTHR31917:SF148">
    <property type="entry name" value="DUF724 DOMAIN-CONTAINING PROTEIN 2"/>
    <property type="match status" value="1"/>
</dbReference>
<dbReference type="Gramene" id="KZM82857">
    <property type="protein sequence ID" value="KZM82857"/>
    <property type="gene ID" value="DCAR_030426"/>
</dbReference>
<proteinExistence type="predicted"/>
<dbReference type="OrthoDB" id="938602at2759"/>
<gene>
    <name evidence="1" type="ORF">DCAR_0935350</name>
</gene>
<dbReference type="InterPro" id="IPR014002">
    <property type="entry name" value="Agenet_dom_plant"/>
</dbReference>
<dbReference type="PANTHER" id="PTHR31917">
    <property type="entry name" value="AGENET DOMAIN-CONTAINING PROTEIN-RELATED"/>
    <property type="match status" value="1"/>
</dbReference>
<dbReference type="EMBL" id="CP093351">
    <property type="protein sequence ID" value="WOH15804.1"/>
    <property type="molecule type" value="Genomic_DNA"/>
</dbReference>
<sequence length="138" mass="15878">MLFNSGDRVEVLSKQDGFLGSYYEGIVIKEVADREYQVMYKNLVDEVSKMPLLEAVKEEDLRPAPPKVHAMQFGLGELVDAFDRDGWWVGVVVSEKSPGTYGVFFDLYPEYKCVYPASSLRVHQDWVNNKQWLSSLQY</sequence>
<organism evidence="1 2">
    <name type="scientific">Daucus carota subsp. sativus</name>
    <name type="common">Carrot</name>
    <dbReference type="NCBI Taxonomy" id="79200"/>
    <lineage>
        <taxon>Eukaryota</taxon>
        <taxon>Viridiplantae</taxon>
        <taxon>Streptophyta</taxon>
        <taxon>Embryophyta</taxon>
        <taxon>Tracheophyta</taxon>
        <taxon>Spermatophyta</taxon>
        <taxon>Magnoliopsida</taxon>
        <taxon>eudicotyledons</taxon>
        <taxon>Gunneridae</taxon>
        <taxon>Pentapetalae</taxon>
        <taxon>asterids</taxon>
        <taxon>campanulids</taxon>
        <taxon>Apiales</taxon>
        <taxon>Apiaceae</taxon>
        <taxon>Apioideae</taxon>
        <taxon>Scandiceae</taxon>
        <taxon>Daucinae</taxon>
        <taxon>Daucus</taxon>
        <taxon>Daucus sect. Daucus</taxon>
    </lineage>
</organism>
<reference evidence="1" key="1">
    <citation type="journal article" date="2016" name="Nat. Genet.">
        <title>A high-quality carrot genome assembly provides new insights into carotenoid accumulation and asterid genome evolution.</title>
        <authorList>
            <person name="Iorizzo M."/>
            <person name="Ellison S."/>
            <person name="Senalik D."/>
            <person name="Zeng P."/>
            <person name="Satapoomin P."/>
            <person name="Huang J."/>
            <person name="Bowman M."/>
            <person name="Iovene M."/>
            <person name="Sanseverino W."/>
            <person name="Cavagnaro P."/>
            <person name="Yildiz M."/>
            <person name="Macko-Podgorni A."/>
            <person name="Moranska E."/>
            <person name="Grzebelus E."/>
            <person name="Grzebelus D."/>
            <person name="Ashrafi H."/>
            <person name="Zheng Z."/>
            <person name="Cheng S."/>
            <person name="Spooner D."/>
            <person name="Van Deynze A."/>
            <person name="Simon P."/>
        </authorList>
    </citation>
    <scope>NUCLEOTIDE SEQUENCE</scope>
    <source>
        <tissue evidence="1">Leaf</tissue>
    </source>
</reference>
<reference evidence="1" key="2">
    <citation type="submission" date="2022-03" db="EMBL/GenBank/DDBJ databases">
        <title>Draft title - Genomic analysis of global carrot germplasm unveils the trajectory of domestication and the origin of high carotenoid orange carrot.</title>
        <authorList>
            <person name="Iorizzo M."/>
            <person name="Ellison S."/>
            <person name="Senalik D."/>
            <person name="Macko-Podgorni A."/>
            <person name="Grzebelus D."/>
            <person name="Bostan H."/>
            <person name="Rolling W."/>
            <person name="Curaba J."/>
            <person name="Simon P."/>
        </authorList>
    </citation>
    <scope>NUCLEOTIDE SEQUENCE</scope>
    <source>
        <tissue evidence="1">Leaf</tissue>
    </source>
</reference>
<dbReference type="AlphaFoldDB" id="A0A175YHK3"/>
<dbReference type="OMA" id="TWPLVEI"/>
<dbReference type="InterPro" id="IPR008395">
    <property type="entry name" value="Agenet-like_dom"/>
</dbReference>
<dbReference type="SMART" id="SM00743">
    <property type="entry name" value="Agenet"/>
    <property type="match status" value="2"/>
</dbReference>
<dbReference type="Pfam" id="PF05641">
    <property type="entry name" value="Agenet"/>
    <property type="match status" value="1"/>
</dbReference>
<dbReference type="Proteomes" id="UP000077755">
    <property type="component" value="Chromosome 9"/>
</dbReference>